<dbReference type="InterPro" id="IPR007653">
    <property type="entry name" value="SPC3"/>
</dbReference>
<keyword evidence="5" id="KW-0735">Signal-anchor</keyword>
<proteinExistence type="inferred from homology"/>
<dbReference type="Pfam" id="PF04573">
    <property type="entry name" value="SPC22"/>
    <property type="match status" value="1"/>
</dbReference>
<dbReference type="OrthoDB" id="10261524at2759"/>
<dbReference type="RefSeq" id="XP_002112387.1">
    <property type="nucleotide sequence ID" value="XM_002112351.1"/>
</dbReference>
<keyword evidence="3" id="KW-0812">Transmembrane</keyword>
<dbReference type="GO" id="GO:0005787">
    <property type="term" value="C:signal peptidase complex"/>
    <property type="evidence" value="ECO:0007669"/>
    <property type="project" value="InterPro"/>
</dbReference>
<dbReference type="PANTHER" id="PTHR12804:SF0">
    <property type="entry name" value="SIGNAL PEPTIDASE COMPLEX SUBUNIT 3"/>
    <property type="match status" value="1"/>
</dbReference>
<dbReference type="PhylomeDB" id="B3RXW1"/>
<keyword evidence="11" id="KW-1185">Reference proteome</keyword>
<dbReference type="Proteomes" id="UP000009022">
    <property type="component" value="Unassembled WGS sequence"/>
</dbReference>
<protein>
    <recommendedName>
        <fullName evidence="8">Signal peptidase complex subunit 3</fullName>
    </recommendedName>
</protein>
<keyword evidence="6" id="KW-1133">Transmembrane helix</keyword>
<dbReference type="FunCoup" id="B3RXW1">
    <property type="interactions" value="1415"/>
</dbReference>
<dbReference type="KEGG" id="tad:TRIADDRAFT_25476"/>
<dbReference type="EMBL" id="DS985245">
    <property type="protein sequence ID" value="EDV24497.1"/>
    <property type="molecule type" value="Genomic_DNA"/>
</dbReference>
<dbReference type="GO" id="GO:0006465">
    <property type="term" value="P:signal peptide processing"/>
    <property type="evidence" value="ECO:0007669"/>
    <property type="project" value="InterPro"/>
</dbReference>
<comment type="similarity">
    <text evidence="2">Belongs to the SPCS3 family.</text>
</comment>
<dbReference type="HOGENOM" id="CLU_068714_1_1_1"/>
<evidence type="ECO:0000256" key="4">
    <source>
        <dbReference type="ARBA" id="ARBA00022824"/>
    </source>
</evidence>
<feature type="non-terminal residue" evidence="10">
    <location>
        <position position="1"/>
    </location>
</feature>
<accession>B3RXW1</accession>
<dbReference type="GeneID" id="6754031"/>
<evidence type="ECO:0000256" key="5">
    <source>
        <dbReference type="ARBA" id="ARBA00022968"/>
    </source>
</evidence>
<dbReference type="PIRSF" id="PIRSF016089">
    <property type="entry name" value="SPC22"/>
    <property type="match status" value="1"/>
</dbReference>
<organism evidence="10 11">
    <name type="scientific">Trichoplax adhaerens</name>
    <name type="common">Trichoplax reptans</name>
    <dbReference type="NCBI Taxonomy" id="10228"/>
    <lineage>
        <taxon>Eukaryota</taxon>
        <taxon>Metazoa</taxon>
        <taxon>Placozoa</taxon>
        <taxon>Uniplacotomia</taxon>
        <taxon>Trichoplacea</taxon>
        <taxon>Trichoplacidae</taxon>
        <taxon>Trichoplax</taxon>
    </lineage>
</organism>
<evidence type="ECO:0000256" key="7">
    <source>
        <dbReference type="ARBA" id="ARBA00023136"/>
    </source>
</evidence>
<reference evidence="10 11" key="1">
    <citation type="journal article" date="2008" name="Nature">
        <title>The Trichoplax genome and the nature of placozoans.</title>
        <authorList>
            <person name="Srivastava M."/>
            <person name="Begovic E."/>
            <person name="Chapman J."/>
            <person name="Putnam N.H."/>
            <person name="Hellsten U."/>
            <person name="Kawashima T."/>
            <person name="Kuo A."/>
            <person name="Mitros T."/>
            <person name="Salamov A."/>
            <person name="Carpenter M.L."/>
            <person name="Signorovitch A.Y."/>
            <person name="Moreno M.A."/>
            <person name="Kamm K."/>
            <person name="Grimwood J."/>
            <person name="Schmutz J."/>
            <person name="Shapiro H."/>
            <person name="Grigoriev I.V."/>
            <person name="Buss L.W."/>
            <person name="Schierwater B."/>
            <person name="Dellaporta S.L."/>
            <person name="Rokhsar D.S."/>
        </authorList>
    </citation>
    <scope>NUCLEOTIDE SEQUENCE [LARGE SCALE GENOMIC DNA]</scope>
    <source>
        <strain evidence="10 11">Grell-BS-1999</strain>
    </source>
</reference>
<evidence type="ECO:0000256" key="1">
    <source>
        <dbReference type="ARBA" id="ARBA00004648"/>
    </source>
</evidence>
<sequence>LFNWNTKQLFIYLTAEYKTDRNPLNQIVLWDRIMLKGHDPRLIVTDVPEYVFTDDGHGLKGHKNVTLRLSWNIIPIAGLLPRIDSGHYSFAMPNEYLKRRSY</sequence>
<evidence type="ECO:0000256" key="8">
    <source>
        <dbReference type="ARBA" id="ARBA00029556"/>
    </source>
</evidence>
<evidence type="ECO:0000256" key="6">
    <source>
        <dbReference type="ARBA" id="ARBA00022989"/>
    </source>
</evidence>
<dbReference type="STRING" id="10228.B3RXW1"/>
<dbReference type="InParanoid" id="B3RXW1"/>
<evidence type="ECO:0000313" key="11">
    <source>
        <dbReference type="Proteomes" id="UP000009022"/>
    </source>
</evidence>
<dbReference type="PANTHER" id="PTHR12804">
    <property type="entry name" value="MICROSOMAL SIGNAL PEPTIDASE 23 KD SUBUNIT SPC22/23"/>
    <property type="match status" value="1"/>
</dbReference>
<gene>
    <name evidence="10" type="ORF">TRIADDRAFT_25476</name>
</gene>
<dbReference type="eggNOG" id="KOG3372">
    <property type="taxonomic scope" value="Eukaryota"/>
</dbReference>
<evidence type="ECO:0000256" key="9">
    <source>
        <dbReference type="ARBA" id="ARBA00046080"/>
    </source>
</evidence>
<name>B3RXW1_TRIAD</name>
<evidence type="ECO:0000256" key="3">
    <source>
        <dbReference type="ARBA" id="ARBA00022692"/>
    </source>
</evidence>
<dbReference type="OMA" id="YVTHERE"/>
<evidence type="ECO:0000313" key="10">
    <source>
        <dbReference type="EMBL" id="EDV24497.1"/>
    </source>
</evidence>
<comment type="subcellular location">
    <subcellularLocation>
        <location evidence="1">Endoplasmic reticulum membrane</location>
        <topology evidence="1">Single-pass type II membrane protein</topology>
    </subcellularLocation>
</comment>
<comment type="function">
    <text evidence="9">Essential component of the signal peptidase complex (SPC) which catalyzes the cleavage of N-terminal signal sequences from nascent proteins as they are translocated into the lumen of the endoplasmic reticulum. Essential for the SPC catalytic activity, possibly by stabilizing and positioning the active center of the complex close to the lumenal surface.</text>
</comment>
<dbReference type="CTD" id="6754031"/>
<keyword evidence="4" id="KW-0256">Endoplasmic reticulum</keyword>
<keyword evidence="7" id="KW-0472">Membrane</keyword>
<dbReference type="AlphaFoldDB" id="B3RXW1"/>
<evidence type="ECO:0000256" key="2">
    <source>
        <dbReference type="ARBA" id="ARBA00009289"/>
    </source>
</evidence>